<dbReference type="FunFam" id="1.25.40.10:FF:000001">
    <property type="entry name" value="Clathrin heavy chain"/>
    <property type="match status" value="1"/>
</dbReference>
<feature type="domain" description="Clathrin heavy chain linker core motif" evidence="8">
    <location>
        <begin position="348"/>
        <end position="367"/>
    </location>
</feature>
<dbReference type="Pfam" id="PF00637">
    <property type="entry name" value="Clathrin"/>
    <property type="match status" value="7"/>
</dbReference>
<dbReference type="GO" id="GO:0006886">
    <property type="term" value="P:intracellular protein transport"/>
    <property type="evidence" value="ECO:0007669"/>
    <property type="project" value="UniProtKB-UniRule"/>
</dbReference>
<dbReference type="InterPro" id="IPR011990">
    <property type="entry name" value="TPR-like_helical_dom_sf"/>
</dbReference>
<dbReference type="InterPro" id="IPR022365">
    <property type="entry name" value="Clathrin_H-chain_propeller_rpt"/>
</dbReference>
<dbReference type="GO" id="GO:0005198">
    <property type="term" value="F:structural molecule activity"/>
    <property type="evidence" value="ECO:0007669"/>
    <property type="project" value="InterPro"/>
</dbReference>
<dbReference type="Gene3D" id="2.130.10.110">
    <property type="entry name" value="Clathrin heavy-chain terminal domain"/>
    <property type="match status" value="1"/>
</dbReference>
<organism evidence="9 10">
    <name type="scientific">Sporidiobolus salmonicolor</name>
    <name type="common">Yeast-like fungus</name>
    <name type="synonym">Sporobolomyces salmonicolor</name>
    <dbReference type="NCBI Taxonomy" id="5005"/>
    <lineage>
        <taxon>Eukaryota</taxon>
        <taxon>Fungi</taxon>
        <taxon>Dikarya</taxon>
        <taxon>Basidiomycota</taxon>
        <taxon>Pucciniomycotina</taxon>
        <taxon>Microbotryomycetes</taxon>
        <taxon>Sporidiobolales</taxon>
        <taxon>Sporidiobolaceae</taxon>
        <taxon>Sporobolomyces</taxon>
    </lineage>
</organism>
<name>A0A0D6EL53_SPOSA</name>
<feature type="repeat" description="CHCR" evidence="7">
    <location>
        <begin position="1163"/>
        <end position="1304"/>
    </location>
</feature>
<dbReference type="Pfam" id="PF13838">
    <property type="entry name" value="Clathrin_H_link"/>
    <property type="match status" value="1"/>
</dbReference>
<dbReference type="GO" id="GO:0006898">
    <property type="term" value="P:receptor-mediated endocytosis"/>
    <property type="evidence" value="ECO:0007669"/>
    <property type="project" value="TreeGrafter"/>
</dbReference>
<dbReference type="InterPro" id="IPR016025">
    <property type="entry name" value="Clathrin_H-chain_N"/>
</dbReference>
<keyword evidence="5 6" id="KW-0968">Cytoplasmic vesicle</keyword>
<dbReference type="InterPro" id="IPR000547">
    <property type="entry name" value="Clathrin_H-chain/VPS_repeat"/>
</dbReference>
<dbReference type="SUPFAM" id="SSF48371">
    <property type="entry name" value="ARM repeat"/>
    <property type="match status" value="6"/>
</dbReference>
<proteinExistence type="inferred from homology"/>
<sequence length="1709" mass="193027">MAVDRPIAFQELLQLTALGIQPGSIGFATLTLESDRYICVREEVNGTKQVVIVDLNDPNNVVRRPISAESAIMHLEEKVIALRAQRQLQIFNIELKQKVKSHLMHEDVTFWKWVSPTTLGIVTETAVYHWVCYAPASAPATVTADAPVKVFDRHASLAGNQIINYRVTPDEKWLVLVGISSNTTNPAGFKVKGAMQLYSKERGVSQPIEGHAASFAELRLEGATDDTKLFAFAVRTASGAKLHIVEIDHQANLPVYAKKAVDVFFPPEATNDFPVAMQVSRRYGIIYLVTKYGFIHLYDLETGVCLYMNRISGETMFVTCEHEATSGIIGINRKGQVLSVTVDEEVMIPYILSTLNNVELAIRLASRGNLPGADDLYQRQFAQMFQSGDYAGAAKAAANSPRGILRTSQTIEMFKGVPVQQGQLSPILQYFGILLERGKLNKYESLELARPVLVQGRKQLLEKWLKEDKIECSEELGDIVRAHDMTLALSVYLRANVPNKVVYVLLLSPSPLHLAHVSIPSRSACFAETGQFAKIIVYAKRVGYTPDYASLLQHVTRLNPDHGAEFATQLVNDEMGPLVDVERVVDVFMSQNMIQQATSFLLDALKDNKPEQAHLQTRLLEMNLVNAPQVADAILGNNMFSHYDRPRIANLCEKAGLLQRALEHYEDINDIKRVVVHTNLLQADWLVNYFGQLTVEQTLDCFNEMLKVNIRQNLQVVVQSATKYSDLIGPVRLIELFEKFKTAEGLYYYLGSIVNLSEDSEVHFKYIQAATRTGQIREVERIVRESNFYNPEKVKNFLKEAKLADQLPLIIVCDRFDFVHDLVLYLYQNGLTNFIEVYVQRVNSARTPQVIGGLLDVDCDENTIKALLASVTGPVPVDELVDEVEKRNRLKLILPWLEAKIQLGQQDPAIYNALAKIYIDSNNNPEAFLKENNIYDPLVVGKYCEKRDPYLAYIAYAKGFCDDELIAITNDNQMYKHQARYLVKRRRLELWAQVLQGDNLHKRQLVDQVVATAVPESTDPEDVSVTVKAFLSADLPSELIELLEKIVLESSAFSDNANLKKLLMLTAIRADKGRVMGYIEKVEGFDVQEIAAIAIEHSLYEEAFTLFRKNDLHLDAMNVLVEYIVSIDRAQQYAAKVDQPAVWSRLGKAQLDGLRIKDAIDSYIKAEDPSNYLEVIETASRAGKHDDLVRYLQMARKTLREPAIDTELAVSYAKTDRLHDMEEFLGMTNVADLLSAGEKAFDAQLYEAAKLLFTSISNWARLATTLIYLGENQAAVDAARKAGNTQVWKQVNMACIDKKEFRLAQICGLNLIVHAEELQPLVKNYEFKGFTDELIALLEAGLGLERAHMGMFTELSILYAKYKPERLMEHLKLFWSRINIPKVLRAAEQAHLWSELVFLYVHYDEFDNAALAMMERATEAWDHNQFKEIVVKVANIEIYYKALNFYLEQQPMLLNDLLSAVAPRIDHTRVVKMFQKADELPMIKNYLISVQHNNIPAVNESYNELLIEEEDYKTLRDSTDTNDAFDSMALAARLEKHELLEFRRLAAHLYTKSAKWDKSIALSKEDKLFRDAIETAATSGSSKVAEDLLEYFVSVPFPSPRATLSSSPGTPFPHSEIGSRECYTATLFVCYDLIRPDVAQYLSWKAGLNDFTMPYLLSVERLRTEQMAALAKQLKDLSTKTVEKEEAEAQQPILMNTGQLSLQWQGAGY</sequence>
<feature type="repeat" description="CHCR" evidence="7">
    <location>
        <begin position="1309"/>
        <end position="1455"/>
    </location>
</feature>
<dbReference type="PANTHER" id="PTHR10292:SF1">
    <property type="entry name" value="CLATHRIN HEAVY CHAIN"/>
    <property type="match status" value="1"/>
</dbReference>
<keyword evidence="4 6" id="KW-0168">Coated pit</keyword>
<dbReference type="InterPro" id="IPR016024">
    <property type="entry name" value="ARM-type_fold"/>
</dbReference>
<dbReference type="PANTHER" id="PTHR10292">
    <property type="entry name" value="CLATHRIN HEAVY CHAIN RELATED"/>
    <property type="match status" value="1"/>
</dbReference>
<gene>
    <name evidence="9" type="primary">SPOSA6832_02105</name>
</gene>
<dbReference type="InterPro" id="IPR015348">
    <property type="entry name" value="Clathrin_H-chain_linker_core"/>
</dbReference>
<evidence type="ECO:0000256" key="4">
    <source>
        <dbReference type="ARBA" id="ARBA00023176"/>
    </source>
</evidence>
<accession>A0A0D6EL53</accession>
<evidence type="ECO:0000256" key="7">
    <source>
        <dbReference type="PROSITE-ProRule" id="PRU01006"/>
    </source>
</evidence>
<evidence type="ECO:0000256" key="3">
    <source>
        <dbReference type="ARBA" id="ARBA00023136"/>
    </source>
</evidence>
<dbReference type="GO" id="GO:0032051">
    <property type="term" value="F:clathrin light chain binding"/>
    <property type="evidence" value="ECO:0007669"/>
    <property type="project" value="InterPro"/>
</dbReference>
<dbReference type="InterPro" id="IPR016341">
    <property type="entry name" value="Clathrin_heavy_chain"/>
</dbReference>
<dbReference type="Proteomes" id="UP000243876">
    <property type="component" value="Unassembled WGS sequence"/>
</dbReference>
<dbReference type="GO" id="GO:0030132">
    <property type="term" value="C:clathrin coat of coated pit"/>
    <property type="evidence" value="ECO:0007669"/>
    <property type="project" value="InterPro"/>
</dbReference>
<dbReference type="GO" id="GO:0030479">
    <property type="term" value="C:actin cortical patch"/>
    <property type="evidence" value="ECO:0007669"/>
    <property type="project" value="TreeGrafter"/>
</dbReference>
<reference evidence="10" key="1">
    <citation type="submission" date="2015-02" db="EMBL/GenBank/DDBJ databases">
        <authorList>
            <person name="Gon?alves P."/>
        </authorList>
    </citation>
    <scope>NUCLEOTIDE SEQUENCE [LARGE SCALE GENOMIC DNA]</scope>
</reference>
<feature type="repeat" description="CHCR" evidence="7">
    <location>
        <begin position="868"/>
        <end position="1007"/>
    </location>
</feature>
<dbReference type="SUPFAM" id="SSF50989">
    <property type="entry name" value="Clathrin heavy-chain terminal domain"/>
    <property type="match status" value="1"/>
</dbReference>
<dbReference type="FunFam" id="1.25.40.10:FF:000002">
    <property type="entry name" value="Clathrin heavy chain"/>
    <property type="match status" value="1"/>
</dbReference>
<dbReference type="PIRSF" id="PIRSF002290">
    <property type="entry name" value="Clathrin_H_chain"/>
    <property type="match status" value="1"/>
</dbReference>
<dbReference type="GO" id="GO:0071439">
    <property type="term" value="C:clathrin complex"/>
    <property type="evidence" value="ECO:0007669"/>
    <property type="project" value="InterPro"/>
</dbReference>
<dbReference type="Gene3D" id="1.25.40.10">
    <property type="entry name" value="Tetratricopeptide repeat domain"/>
    <property type="match status" value="3"/>
</dbReference>
<evidence type="ECO:0000256" key="5">
    <source>
        <dbReference type="ARBA" id="ARBA00023329"/>
    </source>
</evidence>
<dbReference type="FunFam" id="2.130.10.110:FF:000003">
    <property type="entry name" value="Clathrin heavy chain"/>
    <property type="match status" value="1"/>
</dbReference>
<evidence type="ECO:0000259" key="8">
    <source>
        <dbReference type="Pfam" id="PF09268"/>
    </source>
</evidence>
<dbReference type="GO" id="GO:0030130">
    <property type="term" value="C:clathrin coat of trans-Golgi network vesicle"/>
    <property type="evidence" value="ECO:0007669"/>
    <property type="project" value="InterPro"/>
</dbReference>
<dbReference type="PROSITE" id="PS50236">
    <property type="entry name" value="CHCR"/>
    <property type="match status" value="7"/>
</dbReference>
<protein>
    <recommendedName>
        <fullName evidence="6">Clathrin heavy chain</fullName>
    </recommendedName>
</protein>
<dbReference type="EMBL" id="CENE01000007">
    <property type="protein sequence ID" value="CEQ40483.1"/>
    <property type="molecule type" value="Genomic_DNA"/>
</dbReference>
<feature type="repeat" description="CHCR" evidence="7">
    <location>
        <begin position="1458"/>
        <end position="1601"/>
    </location>
</feature>
<feature type="repeat" description="CHCR" evidence="7">
    <location>
        <begin position="572"/>
        <end position="718"/>
    </location>
</feature>
<feature type="repeat" description="CHCR" evidence="7">
    <location>
        <begin position="1014"/>
        <end position="1159"/>
    </location>
</feature>
<dbReference type="SMART" id="SM00299">
    <property type="entry name" value="CLH"/>
    <property type="match status" value="7"/>
</dbReference>
<keyword evidence="10" id="KW-1185">Reference proteome</keyword>
<dbReference type="OrthoDB" id="2113814at2759"/>
<evidence type="ECO:0000313" key="10">
    <source>
        <dbReference type="Proteomes" id="UP000243876"/>
    </source>
</evidence>
<comment type="subcellular location">
    <subcellularLocation>
        <location evidence="6">Cytoplasmic vesicle membrane</location>
        <topology evidence="6">Peripheral membrane protein</topology>
        <orientation evidence="6">Cytoplasmic side</orientation>
    </subcellularLocation>
    <subcellularLocation>
        <location evidence="6">Membrane</location>
        <location evidence="6">Coated pit</location>
        <topology evidence="6">Peripheral membrane protein</topology>
        <orientation evidence="6">Cytoplasmic side</orientation>
    </subcellularLocation>
</comment>
<dbReference type="InterPro" id="IPR055358">
    <property type="entry name" value="CHCR"/>
</dbReference>
<dbReference type="FunFam" id="1.25.40.10:FF:000005">
    <property type="entry name" value="Clathrin heavy chain"/>
    <property type="match status" value="1"/>
</dbReference>
<evidence type="ECO:0000313" key="9">
    <source>
        <dbReference type="EMBL" id="CEQ40483.1"/>
    </source>
</evidence>
<keyword evidence="3 6" id="KW-0472">Membrane</keyword>
<comment type="function">
    <text evidence="6">Clathrin is the major protein of the polyhedral coat of coated pits and vesicles.</text>
</comment>
<keyword evidence="2" id="KW-0677">Repeat</keyword>
<comment type="similarity">
    <text evidence="1 6">Belongs to the clathrin heavy chain family.</text>
</comment>
<evidence type="ECO:0000256" key="2">
    <source>
        <dbReference type="ARBA" id="ARBA00022737"/>
    </source>
</evidence>
<dbReference type="Pfam" id="PF01394">
    <property type="entry name" value="Clathrin_propel"/>
    <property type="match status" value="2"/>
</dbReference>
<evidence type="ECO:0000256" key="6">
    <source>
        <dbReference type="PIRNR" id="PIRNR002290"/>
    </source>
</evidence>
<dbReference type="FunFam" id="1.25.40.10:FF:000082">
    <property type="entry name" value="Clathrin heavy chain"/>
    <property type="match status" value="1"/>
</dbReference>
<dbReference type="GO" id="GO:0005829">
    <property type="term" value="C:cytosol"/>
    <property type="evidence" value="ECO:0007669"/>
    <property type="project" value="GOC"/>
</dbReference>
<dbReference type="Gene3D" id="1.25.40.730">
    <property type="match status" value="1"/>
</dbReference>
<feature type="repeat" description="CHCR" evidence="7">
    <location>
        <begin position="721"/>
        <end position="863"/>
    </location>
</feature>
<evidence type="ECO:0000256" key="1">
    <source>
        <dbReference type="ARBA" id="ARBA00009535"/>
    </source>
</evidence>
<dbReference type="Pfam" id="PF09268">
    <property type="entry name" value="Clathrin-link"/>
    <property type="match status" value="1"/>
</dbReference>
<dbReference type="GO" id="GO:0006895">
    <property type="term" value="P:Golgi to endosome transport"/>
    <property type="evidence" value="ECO:0007669"/>
    <property type="project" value="TreeGrafter"/>
</dbReference>